<feature type="region of interest" description="Disordered" evidence="1">
    <location>
        <begin position="120"/>
        <end position="175"/>
    </location>
</feature>
<feature type="domain" description="RNA polymerase alpha subunit" evidence="2">
    <location>
        <begin position="295"/>
        <end position="343"/>
    </location>
</feature>
<dbReference type="Proteomes" id="UP001396334">
    <property type="component" value="Unassembled WGS sequence"/>
</dbReference>
<reference evidence="3 4" key="1">
    <citation type="journal article" date="2024" name="G3 (Bethesda)">
        <title>Genome assembly of Hibiscus sabdariffa L. provides insights into metabolisms of medicinal natural products.</title>
        <authorList>
            <person name="Kim T."/>
        </authorList>
    </citation>
    <scope>NUCLEOTIDE SEQUENCE [LARGE SCALE GENOMIC DNA]</scope>
    <source>
        <strain evidence="3">TK-2024</strain>
        <tissue evidence="3">Old leaves</tissue>
    </source>
</reference>
<evidence type="ECO:0000313" key="3">
    <source>
        <dbReference type="EMBL" id="KAK8976719.1"/>
    </source>
</evidence>
<dbReference type="Pfam" id="PF00623">
    <property type="entry name" value="RNA_pol_Rpb1_2"/>
    <property type="match status" value="1"/>
</dbReference>
<feature type="compositionally biased region" description="Acidic residues" evidence="1">
    <location>
        <begin position="124"/>
        <end position="134"/>
    </location>
</feature>
<evidence type="ECO:0000259" key="2">
    <source>
        <dbReference type="Pfam" id="PF00623"/>
    </source>
</evidence>
<dbReference type="SUPFAM" id="SSF64484">
    <property type="entry name" value="beta and beta-prime subunits of DNA dependent RNA-polymerase"/>
    <property type="match status" value="1"/>
</dbReference>
<organism evidence="3 4">
    <name type="scientific">Hibiscus sabdariffa</name>
    <name type="common">roselle</name>
    <dbReference type="NCBI Taxonomy" id="183260"/>
    <lineage>
        <taxon>Eukaryota</taxon>
        <taxon>Viridiplantae</taxon>
        <taxon>Streptophyta</taxon>
        <taxon>Embryophyta</taxon>
        <taxon>Tracheophyta</taxon>
        <taxon>Spermatophyta</taxon>
        <taxon>Magnoliopsida</taxon>
        <taxon>eudicotyledons</taxon>
        <taxon>Gunneridae</taxon>
        <taxon>Pentapetalae</taxon>
        <taxon>rosids</taxon>
        <taxon>malvids</taxon>
        <taxon>Malvales</taxon>
        <taxon>Malvaceae</taxon>
        <taxon>Malvoideae</taxon>
        <taxon>Hibiscus</taxon>
    </lineage>
</organism>
<dbReference type="Gene3D" id="2.40.40.20">
    <property type="match status" value="1"/>
</dbReference>
<sequence length="354" mass="39317">MEGVGARFGRSSTRYGPVTVFTGPVRRWKKKWVHVSPPNGGRNTTTTPNNNHSQNHHSSNGTSNGNNGTHLVLFKWTPISQSQNNNANNSPGDDAVAMPEEPPRRKFKYIPIAVLEEQKREAAENEAAENDDDEAKPSETDPSIAEPTSRNGSFDEKPDINDVPMEENEEDNKIVGQDLNESTLDLSLGLTAHDGDSDSKPNRHGQLERGFDTFQNREISTGAGAIREQLADLDLRILIDYSVVEWKELGEEGLTGLNPGQAVETTKLEYGRGRGNFRWSGEMCRDRKERETLLGKRVDYSGRSVIVVGPSLSLHRCGLPREIAIELFQTFVIRGLIRQHLAPNIGVAKSKIRE</sequence>
<dbReference type="PANTHER" id="PTHR34572:SF1">
    <property type="entry name" value="GOLGIN FAMILY A PROTEIN"/>
    <property type="match status" value="1"/>
</dbReference>
<evidence type="ECO:0000256" key="1">
    <source>
        <dbReference type="SAM" id="MobiDB-lite"/>
    </source>
</evidence>
<feature type="compositionally biased region" description="Low complexity" evidence="1">
    <location>
        <begin position="36"/>
        <end position="70"/>
    </location>
</feature>
<dbReference type="PANTHER" id="PTHR34572">
    <property type="entry name" value="GOLGIN FAMILY A PROTEIN"/>
    <property type="match status" value="1"/>
</dbReference>
<keyword evidence="4" id="KW-1185">Reference proteome</keyword>
<proteinExistence type="predicted"/>
<accession>A0ABR2NKL2</accession>
<feature type="compositionally biased region" description="Low complexity" evidence="1">
    <location>
        <begin position="80"/>
        <end position="90"/>
    </location>
</feature>
<protein>
    <recommendedName>
        <fullName evidence="2">RNA polymerase alpha subunit domain-containing protein</fullName>
    </recommendedName>
</protein>
<dbReference type="EMBL" id="JBBPBN010000126">
    <property type="protein sequence ID" value="KAK8976719.1"/>
    <property type="molecule type" value="Genomic_DNA"/>
</dbReference>
<dbReference type="InterPro" id="IPR000722">
    <property type="entry name" value="RNA_pol_asu"/>
</dbReference>
<name>A0ABR2NKL2_9ROSI</name>
<evidence type="ECO:0000313" key="4">
    <source>
        <dbReference type="Proteomes" id="UP001396334"/>
    </source>
</evidence>
<comment type="caution">
    <text evidence="3">The sequence shown here is derived from an EMBL/GenBank/DDBJ whole genome shotgun (WGS) entry which is preliminary data.</text>
</comment>
<feature type="region of interest" description="Disordered" evidence="1">
    <location>
        <begin position="32"/>
        <end position="104"/>
    </location>
</feature>
<gene>
    <name evidence="3" type="ORF">V6N11_047489</name>
</gene>